<dbReference type="InterPro" id="IPR013741">
    <property type="entry name" value="KorB_domain"/>
</dbReference>
<feature type="domain" description="Repressor KorB" evidence="1">
    <location>
        <begin position="45"/>
        <end position="118"/>
    </location>
</feature>
<dbReference type="Gene3D" id="1.10.10.2830">
    <property type="match status" value="1"/>
</dbReference>
<dbReference type="SUPFAM" id="SSF109709">
    <property type="entry name" value="KorB DNA-binding domain-like"/>
    <property type="match status" value="1"/>
</dbReference>
<comment type="caution">
    <text evidence="2">The sequence shown here is derived from an EMBL/GenBank/DDBJ whole genome shotgun (WGS) entry which is preliminary data.</text>
</comment>
<dbReference type="Pfam" id="PF08535">
    <property type="entry name" value="KorB"/>
    <property type="match status" value="1"/>
</dbReference>
<reference evidence="2" key="1">
    <citation type="journal article" date="2015" name="Nature">
        <title>Complex archaea that bridge the gap between prokaryotes and eukaryotes.</title>
        <authorList>
            <person name="Spang A."/>
            <person name="Saw J.H."/>
            <person name="Jorgensen S.L."/>
            <person name="Zaremba-Niedzwiedzka K."/>
            <person name="Martijn J."/>
            <person name="Lind A.E."/>
            <person name="van Eijk R."/>
            <person name="Schleper C."/>
            <person name="Guy L."/>
            <person name="Ettema T.J."/>
        </authorList>
    </citation>
    <scope>NUCLEOTIDE SEQUENCE</scope>
</reference>
<sequence>MVPYVSLGCDEAFGIIQLIRIANSRSLSMLEQAKLIDELRSVHAMSVSEIARLLERSNAWVSMRIGILREMSACVTDKIFRGDFPVYAYMYTLRRFIRMNGAGRKDVDEFVGAVAGKHLSIRDIELLAQGYFRGSSEFREQIKKGDIRWGLNLLKQQARLGDACTEAERSSLRDLEVTQKYMQRVTCMVKDGRCGSNAFYAQAHLVAGGILRCLEMFSTAIKEFHDQSGQAQSDRRPS</sequence>
<name>A0A0F9I5B9_9ZZZZ</name>
<organism evidence="2">
    <name type="scientific">marine sediment metagenome</name>
    <dbReference type="NCBI Taxonomy" id="412755"/>
    <lineage>
        <taxon>unclassified sequences</taxon>
        <taxon>metagenomes</taxon>
        <taxon>ecological metagenomes</taxon>
    </lineage>
</organism>
<dbReference type="EMBL" id="LAZR01015048">
    <property type="protein sequence ID" value="KKM14864.1"/>
    <property type="molecule type" value="Genomic_DNA"/>
</dbReference>
<evidence type="ECO:0000313" key="2">
    <source>
        <dbReference type="EMBL" id="KKM14864.1"/>
    </source>
</evidence>
<dbReference type="AlphaFoldDB" id="A0A0F9I5B9"/>
<evidence type="ECO:0000259" key="1">
    <source>
        <dbReference type="Pfam" id="PF08535"/>
    </source>
</evidence>
<protein>
    <recommendedName>
        <fullName evidence="1">Repressor KorB domain-containing protein</fullName>
    </recommendedName>
</protein>
<accession>A0A0F9I5B9</accession>
<gene>
    <name evidence="2" type="ORF">LCGC14_1701830</name>
</gene>
<proteinExistence type="predicted"/>